<dbReference type="Gene3D" id="3.40.50.1820">
    <property type="entry name" value="alpha/beta hydrolase"/>
    <property type="match status" value="1"/>
</dbReference>
<proteinExistence type="predicted"/>
<dbReference type="RefSeq" id="XP_018001411.1">
    <property type="nucleotide sequence ID" value="XM_018149551.1"/>
</dbReference>
<feature type="domain" description="AB hydrolase-1" evidence="2">
    <location>
        <begin position="33"/>
        <end position="276"/>
    </location>
</feature>
<dbReference type="PRINTS" id="PR00412">
    <property type="entry name" value="EPOXHYDRLASE"/>
</dbReference>
<dbReference type="InterPro" id="IPR000639">
    <property type="entry name" value="Epox_hydrolase-like"/>
</dbReference>
<keyword evidence="4" id="KW-1185">Reference proteome</keyword>
<evidence type="ECO:0000313" key="3">
    <source>
        <dbReference type="EMBL" id="KPI41448.1"/>
    </source>
</evidence>
<evidence type="ECO:0000259" key="2">
    <source>
        <dbReference type="Pfam" id="PF12697"/>
    </source>
</evidence>
<keyword evidence="1 3" id="KW-0378">Hydrolase</keyword>
<dbReference type="InterPro" id="IPR000073">
    <property type="entry name" value="AB_hydrolase_1"/>
</dbReference>
<gene>
    <name evidence="3" type="ORF">AB675_9049</name>
</gene>
<dbReference type="PANTHER" id="PTHR43798">
    <property type="entry name" value="MONOACYLGLYCEROL LIPASE"/>
    <property type="match status" value="1"/>
</dbReference>
<dbReference type="Proteomes" id="UP000038010">
    <property type="component" value="Unassembled WGS sequence"/>
</dbReference>
<evidence type="ECO:0000313" key="4">
    <source>
        <dbReference type="Proteomes" id="UP000038010"/>
    </source>
</evidence>
<comment type="caution">
    <text evidence="3">The sequence shown here is derived from an EMBL/GenBank/DDBJ whole genome shotgun (WGS) entry which is preliminary data.</text>
</comment>
<dbReference type="STRING" id="1664694.A0A0N0NNE9"/>
<sequence length="297" mass="33425">MNSPTLSAQCFVKTLDGVELNCIRAGPSNGRNVLFIAGWRQPVASWKKQVAAFSQKGFRVTAFDYRGHGDSAKPSFGYTIARFGADLRDVLVQLDLKSVSVVAHSMGSSVVWSFWSNFPEERHRLERFAIVDQSTVLVRNPTWNQSERETFAAALFSPAGVYEFCAVLPTKLEEFIRSMFSADVSEDDFTWFLTENKKMSNENAATLLINHAFADWRNTIPLVDIPTLVIAGEASLNKASSIVWAATQMPNARQRTFSKEERGSHFMFWENPGLFNSVLEEFIDAPVDYARSQSVRR</sequence>
<organism evidence="3 4">
    <name type="scientific">Cyphellophora attinorum</name>
    <dbReference type="NCBI Taxonomy" id="1664694"/>
    <lineage>
        <taxon>Eukaryota</taxon>
        <taxon>Fungi</taxon>
        <taxon>Dikarya</taxon>
        <taxon>Ascomycota</taxon>
        <taxon>Pezizomycotina</taxon>
        <taxon>Eurotiomycetes</taxon>
        <taxon>Chaetothyriomycetidae</taxon>
        <taxon>Chaetothyriales</taxon>
        <taxon>Cyphellophoraceae</taxon>
        <taxon>Cyphellophora</taxon>
    </lineage>
</organism>
<dbReference type="OrthoDB" id="10249433at2759"/>
<reference evidence="3 4" key="1">
    <citation type="submission" date="2015-06" db="EMBL/GenBank/DDBJ databases">
        <title>Draft genome of the ant-associated black yeast Phialophora attae CBS 131958.</title>
        <authorList>
            <person name="Moreno L.F."/>
            <person name="Stielow B.J."/>
            <person name="de Hoog S."/>
            <person name="Vicente V.A."/>
            <person name="Weiss V.A."/>
            <person name="de Vries M."/>
            <person name="Cruz L.M."/>
            <person name="Souza E.M."/>
        </authorList>
    </citation>
    <scope>NUCLEOTIDE SEQUENCE [LARGE SCALE GENOMIC DNA]</scope>
    <source>
        <strain evidence="3 4">CBS 131958</strain>
    </source>
</reference>
<dbReference type="AlphaFoldDB" id="A0A0N0NNE9"/>
<dbReference type="EMBL" id="LFJN01000009">
    <property type="protein sequence ID" value="KPI41448.1"/>
    <property type="molecule type" value="Genomic_DNA"/>
</dbReference>
<dbReference type="GO" id="GO:0016787">
    <property type="term" value="F:hydrolase activity"/>
    <property type="evidence" value="ECO:0007669"/>
    <property type="project" value="UniProtKB-KW"/>
</dbReference>
<dbReference type="GO" id="GO:0016020">
    <property type="term" value="C:membrane"/>
    <property type="evidence" value="ECO:0007669"/>
    <property type="project" value="TreeGrafter"/>
</dbReference>
<dbReference type="PANTHER" id="PTHR43798:SF31">
    <property type="entry name" value="AB HYDROLASE SUPERFAMILY PROTEIN YCLE"/>
    <property type="match status" value="1"/>
</dbReference>
<dbReference type="VEuPathDB" id="FungiDB:AB675_9049"/>
<dbReference type="InterPro" id="IPR029058">
    <property type="entry name" value="AB_hydrolase_fold"/>
</dbReference>
<name>A0A0N0NNE9_9EURO</name>
<protein>
    <submittedName>
        <fullName evidence="3">AB hydrolase superfamily protein YdjP</fullName>
    </submittedName>
</protein>
<evidence type="ECO:0000256" key="1">
    <source>
        <dbReference type="ARBA" id="ARBA00022801"/>
    </source>
</evidence>
<dbReference type="GeneID" id="28741431"/>
<dbReference type="InterPro" id="IPR050266">
    <property type="entry name" value="AB_hydrolase_sf"/>
</dbReference>
<dbReference type="SUPFAM" id="SSF53474">
    <property type="entry name" value="alpha/beta-Hydrolases"/>
    <property type="match status" value="1"/>
</dbReference>
<accession>A0A0N0NNE9</accession>
<dbReference type="Pfam" id="PF12697">
    <property type="entry name" value="Abhydrolase_6"/>
    <property type="match status" value="1"/>
</dbReference>